<evidence type="ECO:0000256" key="1">
    <source>
        <dbReference type="SAM" id="Phobius"/>
    </source>
</evidence>
<dbReference type="AlphaFoldDB" id="G7QCE4"/>
<keyword evidence="1" id="KW-0812">Transmembrane</keyword>
<protein>
    <submittedName>
        <fullName evidence="2">Uncharacterized protein</fullName>
    </submittedName>
</protein>
<dbReference type="RefSeq" id="WP_009179558.1">
    <property type="nucleotide sequence ID" value="NZ_CM001368.1"/>
</dbReference>
<dbReference type="Proteomes" id="UP000004662">
    <property type="component" value="Chromosome"/>
</dbReference>
<feature type="transmembrane region" description="Helical" evidence="1">
    <location>
        <begin position="115"/>
        <end position="134"/>
    </location>
</feature>
<sequence>MTEENAAKPKRPILVWVIFLFYLVSSVQVIVGLFFVTAGGVEMTPEGQAYLAKFTVMDRVIGYVNAAVTLVGVTLLFAQRRQAVNVLALAFALNLFSTAVVWVKTDPASVIAPTGLLAQAVGIALFGAVVYYSWRLLKRGVLYR</sequence>
<gene>
    <name evidence="2" type="ORF">DFW101_0083</name>
</gene>
<reference evidence="3" key="1">
    <citation type="journal article" date="2015" name="Genome Announc.">
        <title>High-Quality Draft Genome Sequence of Desulfovibrio carbinoliphilus FW-101-2B, an Organic Acid-Oxidizing Sulfate-Reducing Bacterium Isolated from Uranium(VI)-Contaminated Groundwater.</title>
        <authorList>
            <person name="Ramsay B.D."/>
            <person name="Hwang C."/>
            <person name="Woo H.L."/>
            <person name="Carroll S.L."/>
            <person name="Lucas S."/>
            <person name="Han J."/>
            <person name="Lapidus A.L."/>
            <person name="Cheng J.F."/>
            <person name="Goodwin L.A."/>
            <person name="Pitluck S."/>
            <person name="Peters L."/>
            <person name="Chertkov O."/>
            <person name="Held B."/>
            <person name="Detter J.C."/>
            <person name="Han C.S."/>
            <person name="Tapia R."/>
            <person name="Land M.L."/>
            <person name="Hauser L.J."/>
            <person name="Kyrpides N.C."/>
            <person name="Ivanova N.N."/>
            <person name="Mikhailova N."/>
            <person name="Pagani I."/>
            <person name="Woyke T."/>
            <person name="Arkin A.P."/>
            <person name="Dehal P."/>
            <person name="Chivian D."/>
            <person name="Criddle C.S."/>
            <person name="Wu W."/>
            <person name="Chakraborty R."/>
            <person name="Hazen T.C."/>
            <person name="Fields M.W."/>
        </authorList>
    </citation>
    <scope>NUCLEOTIDE SEQUENCE [LARGE SCALE GENOMIC DNA]</scope>
    <source>
        <strain evidence="3">FW-101-2B</strain>
    </source>
</reference>
<name>G7QCE4_9BACT</name>
<proteinExistence type="predicted"/>
<keyword evidence="1" id="KW-0472">Membrane</keyword>
<evidence type="ECO:0000313" key="3">
    <source>
        <dbReference type="Proteomes" id="UP000004662"/>
    </source>
</evidence>
<feature type="transmembrane region" description="Helical" evidence="1">
    <location>
        <begin position="60"/>
        <end position="77"/>
    </location>
</feature>
<accession>G7QCE4</accession>
<feature type="transmembrane region" description="Helical" evidence="1">
    <location>
        <begin position="84"/>
        <end position="103"/>
    </location>
</feature>
<dbReference type="HOGENOM" id="CLU_1851935_0_0_7"/>
<dbReference type="OrthoDB" id="5456615at2"/>
<organism evidence="2 3">
    <name type="scientific">Solidesulfovibrio carbinoliphilus subsp. oakridgensis</name>
    <dbReference type="NCBI Taxonomy" id="694327"/>
    <lineage>
        <taxon>Bacteria</taxon>
        <taxon>Pseudomonadati</taxon>
        <taxon>Thermodesulfobacteriota</taxon>
        <taxon>Desulfovibrionia</taxon>
        <taxon>Desulfovibrionales</taxon>
        <taxon>Desulfovibrionaceae</taxon>
        <taxon>Solidesulfovibrio</taxon>
    </lineage>
</organism>
<dbReference type="eggNOG" id="ENOG502ZPHF">
    <property type="taxonomic scope" value="Bacteria"/>
</dbReference>
<keyword evidence="1" id="KW-1133">Transmembrane helix</keyword>
<dbReference type="EMBL" id="CM001368">
    <property type="protein sequence ID" value="EHJ46100.1"/>
    <property type="molecule type" value="Genomic_DNA"/>
</dbReference>
<feature type="transmembrane region" description="Helical" evidence="1">
    <location>
        <begin position="12"/>
        <end position="40"/>
    </location>
</feature>
<keyword evidence="3" id="KW-1185">Reference proteome</keyword>
<evidence type="ECO:0000313" key="2">
    <source>
        <dbReference type="EMBL" id="EHJ46100.1"/>
    </source>
</evidence>